<keyword evidence="5" id="KW-1185">Reference proteome</keyword>
<gene>
    <name evidence="4" type="primary">Dwil\GK27520</name>
    <name evidence="4" type="ORF">Dwil_GK27520</name>
</gene>
<dbReference type="Pfam" id="PF00201">
    <property type="entry name" value="UDPGT"/>
    <property type="match status" value="1"/>
</dbReference>
<name>A0A0Q9X390_DROWI</name>
<evidence type="ECO:0000256" key="1">
    <source>
        <dbReference type="ARBA" id="ARBA00009995"/>
    </source>
</evidence>
<evidence type="ECO:0000313" key="4">
    <source>
        <dbReference type="EMBL" id="KRF99987.1"/>
    </source>
</evidence>
<dbReference type="AlphaFoldDB" id="A0A0Q9X390"/>
<dbReference type="CDD" id="cd03784">
    <property type="entry name" value="GT1_Gtf-like"/>
    <property type="match status" value="1"/>
</dbReference>
<sequence>MPQDLQHFLDEAEHGVIYFSMGLEILQQILKHPKVKLFITHAGLLSIIEAAYYGVPVLCLPTYFDQFSNAKRMHLAGAGQTIDYNSMSFDKLNQTIQELLQNPSYAKNAKLLSTRFRDQPMNAVDTAVWWTEYVLRHKGGPHMRIAEQDISFMKYYKLDLIPIVFD</sequence>
<dbReference type="PANTHER" id="PTHR48043">
    <property type="entry name" value="EG:EG0003.4 PROTEIN-RELATED"/>
    <property type="match status" value="1"/>
</dbReference>
<dbReference type="GO" id="GO:0008194">
    <property type="term" value="F:UDP-glycosyltransferase activity"/>
    <property type="evidence" value="ECO:0007669"/>
    <property type="project" value="InterPro"/>
</dbReference>
<proteinExistence type="inferred from homology"/>
<dbReference type="InterPro" id="IPR002213">
    <property type="entry name" value="UDP_glucos_trans"/>
</dbReference>
<dbReference type="Gene3D" id="3.40.50.2000">
    <property type="entry name" value="Glycogen Phosphorylase B"/>
    <property type="match status" value="1"/>
</dbReference>
<dbReference type="OrthoDB" id="5835829at2759"/>
<accession>A0A0Q9X390</accession>
<organism evidence="4 5">
    <name type="scientific">Drosophila willistoni</name>
    <name type="common">Fruit fly</name>
    <dbReference type="NCBI Taxonomy" id="7260"/>
    <lineage>
        <taxon>Eukaryota</taxon>
        <taxon>Metazoa</taxon>
        <taxon>Ecdysozoa</taxon>
        <taxon>Arthropoda</taxon>
        <taxon>Hexapoda</taxon>
        <taxon>Insecta</taxon>
        <taxon>Pterygota</taxon>
        <taxon>Neoptera</taxon>
        <taxon>Endopterygota</taxon>
        <taxon>Diptera</taxon>
        <taxon>Brachycera</taxon>
        <taxon>Muscomorpha</taxon>
        <taxon>Ephydroidea</taxon>
        <taxon>Drosophilidae</taxon>
        <taxon>Drosophila</taxon>
        <taxon>Sophophora</taxon>
    </lineage>
</organism>
<keyword evidence="3" id="KW-0808">Transferase</keyword>
<reference evidence="4 5" key="1">
    <citation type="journal article" date="2007" name="Nature">
        <title>Evolution of genes and genomes on the Drosophila phylogeny.</title>
        <authorList>
            <consortium name="Drosophila 12 Genomes Consortium"/>
            <person name="Clark A.G."/>
            <person name="Eisen M.B."/>
            <person name="Smith D.R."/>
            <person name="Bergman C.M."/>
            <person name="Oliver B."/>
            <person name="Markow T.A."/>
            <person name="Kaufman T.C."/>
            <person name="Kellis M."/>
            <person name="Gelbart W."/>
            <person name="Iyer V.N."/>
            <person name="Pollard D.A."/>
            <person name="Sackton T.B."/>
            <person name="Larracuente A.M."/>
            <person name="Singh N.D."/>
            <person name="Abad J.P."/>
            <person name="Abt D.N."/>
            <person name="Adryan B."/>
            <person name="Aguade M."/>
            <person name="Akashi H."/>
            <person name="Anderson W.W."/>
            <person name="Aquadro C.F."/>
            <person name="Ardell D.H."/>
            <person name="Arguello R."/>
            <person name="Artieri C.G."/>
            <person name="Barbash D.A."/>
            <person name="Barker D."/>
            <person name="Barsanti P."/>
            <person name="Batterham P."/>
            <person name="Batzoglou S."/>
            <person name="Begun D."/>
            <person name="Bhutkar A."/>
            <person name="Blanco E."/>
            <person name="Bosak S.A."/>
            <person name="Bradley R.K."/>
            <person name="Brand A.D."/>
            <person name="Brent M.R."/>
            <person name="Brooks A.N."/>
            <person name="Brown R.H."/>
            <person name="Butlin R.K."/>
            <person name="Caggese C."/>
            <person name="Calvi B.R."/>
            <person name="Bernardo de Carvalho A."/>
            <person name="Caspi A."/>
            <person name="Castrezana S."/>
            <person name="Celniker S.E."/>
            <person name="Chang J.L."/>
            <person name="Chapple C."/>
            <person name="Chatterji S."/>
            <person name="Chinwalla A."/>
            <person name="Civetta A."/>
            <person name="Clifton S.W."/>
            <person name="Comeron J.M."/>
            <person name="Costello J.C."/>
            <person name="Coyne J.A."/>
            <person name="Daub J."/>
            <person name="David R.G."/>
            <person name="Delcher A.L."/>
            <person name="Delehaunty K."/>
            <person name="Do C.B."/>
            <person name="Ebling H."/>
            <person name="Edwards K."/>
            <person name="Eickbush T."/>
            <person name="Evans J.D."/>
            <person name="Filipski A."/>
            <person name="Findeiss S."/>
            <person name="Freyhult E."/>
            <person name="Fulton L."/>
            <person name="Fulton R."/>
            <person name="Garcia A.C."/>
            <person name="Gardiner A."/>
            <person name="Garfield D.A."/>
            <person name="Garvin B.E."/>
            <person name="Gibson G."/>
            <person name="Gilbert D."/>
            <person name="Gnerre S."/>
            <person name="Godfrey J."/>
            <person name="Good R."/>
            <person name="Gotea V."/>
            <person name="Gravely B."/>
            <person name="Greenberg A.J."/>
            <person name="Griffiths-Jones S."/>
            <person name="Gross S."/>
            <person name="Guigo R."/>
            <person name="Gustafson E.A."/>
            <person name="Haerty W."/>
            <person name="Hahn M.W."/>
            <person name="Halligan D.L."/>
            <person name="Halpern A.L."/>
            <person name="Halter G.M."/>
            <person name="Han M.V."/>
            <person name="Heger A."/>
            <person name="Hillier L."/>
            <person name="Hinrichs A.S."/>
            <person name="Holmes I."/>
            <person name="Hoskins R.A."/>
            <person name="Hubisz M.J."/>
            <person name="Hultmark D."/>
            <person name="Huntley M.A."/>
            <person name="Jaffe D.B."/>
            <person name="Jagadeeshan S."/>
            <person name="Jeck W.R."/>
            <person name="Johnson J."/>
            <person name="Jones C.D."/>
            <person name="Jordan W.C."/>
            <person name="Karpen G.H."/>
            <person name="Kataoka E."/>
            <person name="Keightley P.D."/>
            <person name="Kheradpour P."/>
            <person name="Kirkness E.F."/>
            <person name="Koerich L.B."/>
            <person name="Kristiansen K."/>
            <person name="Kudrna D."/>
            <person name="Kulathinal R.J."/>
            <person name="Kumar S."/>
            <person name="Kwok R."/>
            <person name="Lander E."/>
            <person name="Langley C.H."/>
            <person name="Lapoint R."/>
            <person name="Lazzaro B.P."/>
            <person name="Lee S.J."/>
            <person name="Levesque L."/>
            <person name="Li R."/>
            <person name="Lin C.F."/>
            <person name="Lin M.F."/>
            <person name="Lindblad-Toh K."/>
            <person name="Llopart A."/>
            <person name="Long M."/>
            <person name="Low L."/>
            <person name="Lozovsky E."/>
            <person name="Lu J."/>
            <person name="Luo M."/>
            <person name="Machado C.A."/>
            <person name="Makalowski W."/>
            <person name="Marzo M."/>
            <person name="Matsuda M."/>
            <person name="Matzkin L."/>
            <person name="McAllister B."/>
            <person name="McBride C.S."/>
            <person name="McKernan B."/>
            <person name="McKernan K."/>
            <person name="Mendez-Lago M."/>
            <person name="Minx P."/>
            <person name="Mollenhauer M.U."/>
            <person name="Montooth K."/>
            <person name="Mount S.M."/>
            <person name="Mu X."/>
            <person name="Myers E."/>
            <person name="Negre B."/>
            <person name="Newfeld S."/>
            <person name="Nielsen R."/>
            <person name="Noor M.A."/>
            <person name="O'Grady P."/>
            <person name="Pachter L."/>
            <person name="Papaceit M."/>
            <person name="Parisi M.J."/>
            <person name="Parisi M."/>
            <person name="Parts L."/>
            <person name="Pedersen J.S."/>
            <person name="Pesole G."/>
            <person name="Phillippy A.M."/>
            <person name="Ponting C.P."/>
            <person name="Pop M."/>
            <person name="Porcelli D."/>
            <person name="Powell J.R."/>
            <person name="Prohaska S."/>
            <person name="Pruitt K."/>
            <person name="Puig M."/>
            <person name="Quesneville H."/>
            <person name="Ram K.R."/>
            <person name="Rand D."/>
            <person name="Rasmussen M.D."/>
            <person name="Reed L.K."/>
            <person name="Reenan R."/>
            <person name="Reily A."/>
            <person name="Remington K.A."/>
            <person name="Rieger T.T."/>
            <person name="Ritchie M.G."/>
            <person name="Robin C."/>
            <person name="Rogers Y.H."/>
            <person name="Rohde C."/>
            <person name="Rozas J."/>
            <person name="Rubenfield M.J."/>
            <person name="Ruiz A."/>
            <person name="Russo S."/>
            <person name="Salzberg S.L."/>
            <person name="Sanchez-Gracia A."/>
            <person name="Saranga D.J."/>
            <person name="Sato H."/>
            <person name="Schaeffer S.W."/>
            <person name="Schatz M.C."/>
            <person name="Schlenke T."/>
            <person name="Schwartz R."/>
            <person name="Segarra C."/>
            <person name="Singh R.S."/>
            <person name="Sirot L."/>
            <person name="Sirota M."/>
            <person name="Sisneros N.B."/>
            <person name="Smith C.D."/>
            <person name="Smith T.F."/>
            <person name="Spieth J."/>
            <person name="Stage D.E."/>
            <person name="Stark A."/>
            <person name="Stephan W."/>
            <person name="Strausberg R.L."/>
            <person name="Strempel S."/>
            <person name="Sturgill D."/>
            <person name="Sutton G."/>
            <person name="Sutton G.G."/>
            <person name="Tao W."/>
            <person name="Teichmann S."/>
            <person name="Tobari Y.N."/>
            <person name="Tomimura Y."/>
            <person name="Tsolas J.M."/>
            <person name="Valente V.L."/>
            <person name="Venter E."/>
            <person name="Venter J.C."/>
            <person name="Vicario S."/>
            <person name="Vieira F.G."/>
            <person name="Vilella A.J."/>
            <person name="Villasante A."/>
            <person name="Walenz B."/>
            <person name="Wang J."/>
            <person name="Wasserman M."/>
            <person name="Watts T."/>
            <person name="Wilson D."/>
            <person name="Wilson R.K."/>
            <person name="Wing R.A."/>
            <person name="Wolfner M.F."/>
            <person name="Wong A."/>
            <person name="Wong G.K."/>
            <person name="Wu C.I."/>
            <person name="Wu G."/>
            <person name="Yamamoto D."/>
            <person name="Yang H.P."/>
            <person name="Yang S.P."/>
            <person name="Yorke J.A."/>
            <person name="Yoshida K."/>
            <person name="Zdobnov E."/>
            <person name="Zhang P."/>
            <person name="Zhang Y."/>
            <person name="Zimin A.V."/>
            <person name="Baldwin J."/>
            <person name="Abdouelleil A."/>
            <person name="Abdulkadir J."/>
            <person name="Abebe A."/>
            <person name="Abera B."/>
            <person name="Abreu J."/>
            <person name="Acer S.C."/>
            <person name="Aftuck L."/>
            <person name="Alexander A."/>
            <person name="An P."/>
            <person name="Anderson E."/>
            <person name="Anderson S."/>
            <person name="Arachi H."/>
            <person name="Azer M."/>
            <person name="Bachantsang P."/>
            <person name="Barry A."/>
            <person name="Bayul T."/>
            <person name="Berlin A."/>
            <person name="Bessette D."/>
            <person name="Bloom T."/>
            <person name="Blye J."/>
            <person name="Boguslavskiy L."/>
            <person name="Bonnet C."/>
            <person name="Boukhgalter B."/>
            <person name="Bourzgui I."/>
            <person name="Brown A."/>
            <person name="Cahill P."/>
            <person name="Channer S."/>
            <person name="Cheshatsang Y."/>
            <person name="Chuda L."/>
            <person name="Citroen M."/>
            <person name="Collymore A."/>
            <person name="Cooke P."/>
            <person name="Costello M."/>
            <person name="D'Aco K."/>
            <person name="Daza R."/>
            <person name="De Haan G."/>
            <person name="DeGray S."/>
            <person name="DeMaso C."/>
            <person name="Dhargay N."/>
            <person name="Dooley K."/>
            <person name="Dooley E."/>
            <person name="Doricent M."/>
            <person name="Dorje P."/>
            <person name="Dorjee K."/>
            <person name="Dupes A."/>
            <person name="Elong R."/>
            <person name="Falk J."/>
            <person name="Farina A."/>
            <person name="Faro S."/>
            <person name="Ferguson D."/>
            <person name="Fisher S."/>
            <person name="Foley C.D."/>
            <person name="Franke A."/>
            <person name="Friedrich D."/>
            <person name="Gadbois L."/>
            <person name="Gearin G."/>
            <person name="Gearin C.R."/>
            <person name="Giannoukos G."/>
            <person name="Goode T."/>
            <person name="Graham J."/>
            <person name="Grandbois E."/>
            <person name="Grewal S."/>
            <person name="Gyaltsen K."/>
            <person name="Hafez N."/>
            <person name="Hagos B."/>
            <person name="Hall J."/>
            <person name="Henson C."/>
            <person name="Hollinger A."/>
            <person name="Honan T."/>
            <person name="Huard M.D."/>
            <person name="Hughes L."/>
            <person name="Hurhula B."/>
            <person name="Husby M.E."/>
            <person name="Kamat A."/>
            <person name="Kanga B."/>
            <person name="Kashin S."/>
            <person name="Khazanovich D."/>
            <person name="Kisner P."/>
            <person name="Lance K."/>
            <person name="Lara M."/>
            <person name="Lee W."/>
            <person name="Lennon N."/>
            <person name="Letendre F."/>
            <person name="LeVine R."/>
            <person name="Lipovsky A."/>
            <person name="Liu X."/>
            <person name="Liu J."/>
            <person name="Liu S."/>
            <person name="Lokyitsang T."/>
            <person name="Lokyitsang Y."/>
            <person name="Lubonja R."/>
            <person name="Lui A."/>
            <person name="MacDonald P."/>
            <person name="Magnisalis V."/>
            <person name="Maru K."/>
            <person name="Matthews C."/>
            <person name="McCusker W."/>
            <person name="McDonough S."/>
            <person name="Mehta T."/>
            <person name="Meldrim J."/>
            <person name="Meneus L."/>
            <person name="Mihai O."/>
            <person name="Mihalev A."/>
            <person name="Mihova T."/>
            <person name="Mittelman R."/>
            <person name="Mlenga V."/>
            <person name="Montmayeur A."/>
            <person name="Mulrain L."/>
            <person name="Navidi A."/>
            <person name="Naylor J."/>
            <person name="Negash T."/>
            <person name="Nguyen T."/>
            <person name="Nguyen N."/>
            <person name="Nicol R."/>
            <person name="Norbu C."/>
            <person name="Norbu N."/>
            <person name="Novod N."/>
            <person name="O'Neill B."/>
            <person name="Osman S."/>
            <person name="Markiewicz E."/>
            <person name="Oyono O.L."/>
            <person name="Patti C."/>
            <person name="Phunkhang P."/>
            <person name="Pierre F."/>
            <person name="Priest M."/>
            <person name="Raghuraman S."/>
            <person name="Rege F."/>
            <person name="Reyes R."/>
            <person name="Rise C."/>
            <person name="Rogov P."/>
            <person name="Ross K."/>
            <person name="Ryan E."/>
            <person name="Settipalli S."/>
            <person name="Shea T."/>
            <person name="Sherpa N."/>
            <person name="Shi L."/>
            <person name="Shih D."/>
            <person name="Sparrow T."/>
            <person name="Spaulding J."/>
            <person name="Stalker J."/>
            <person name="Stange-Thomann N."/>
            <person name="Stavropoulos S."/>
            <person name="Stone C."/>
            <person name="Strader C."/>
            <person name="Tesfaye S."/>
            <person name="Thomson T."/>
            <person name="Thoulutsang Y."/>
            <person name="Thoulutsang D."/>
            <person name="Topham K."/>
            <person name="Topping I."/>
            <person name="Tsamla T."/>
            <person name="Vassiliev H."/>
            <person name="Vo A."/>
            <person name="Wangchuk T."/>
            <person name="Wangdi T."/>
            <person name="Weiand M."/>
            <person name="Wilkinson J."/>
            <person name="Wilson A."/>
            <person name="Yadav S."/>
            <person name="Young G."/>
            <person name="Yu Q."/>
            <person name="Zembek L."/>
            <person name="Zhong D."/>
            <person name="Zimmer A."/>
            <person name="Zwirko Z."/>
            <person name="Jaffe D.B."/>
            <person name="Alvarez P."/>
            <person name="Brockman W."/>
            <person name="Butler J."/>
            <person name="Chin C."/>
            <person name="Gnerre S."/>
            <person name="Grabherr M."/>
            <person name="Kleber M."/>
            <person name="Mauceli E."/>
            <person name="MacCallum I."/>
        </authorList>
    </citation>
    <scope>NUCLEOTIDE SEQUENCE [LARGE SCALE GENOMIC DNA]</scope>
    <source>
        <strain evidence="5">Tucson 14030-0811.24</strain>
    </source>
</reference>
<protein>
    <recommendedName>
        <fullName evidence="6">Glucuronosyltransferase</fullName>
    </recommendedName>
</protein>
<dbReference type="EMBL" id="CH964272">
    <property type="protein sequence ID" value="KRF99987.1"/>
    <property type="molecule type" value="Genomic_DNA"/>
</dbReference>
<dbReference type="InParanoid" id="A0A0Q9X390"/>
<comment type="similarity">
    <text evidence="1">Belongs to the UDP-glycosyltransferase family.</text>
</comment>
<evidence type="ECO:0000256" key="2">
    <source>
        <dbReference type="ARBA" id="ARBA00022676"/>
    </source>
</evidence>
<dbReference type="InterPro" id="IPR050271">
    <property type="entry name" value="UDP-glycosyltransferase"/>
</dbReference>
<evidence type="ECO:0000313" key="5">
    <source>
        <dbReference type="Proteomes" id="UP000007798"/>
    </source>
</evidence>
<evidence type="ECO:0008006" key="6">
    <source>
        <dbReference type="Google" id="ProtNLM"/>
    </source>
</evidence>
<dbReference type="PANTHER" id="PTHR48043:SF145">
    <property type="entry name" value="FI06409P-RELATED"/>
    <property type="match status" value="1"/>
</dbReference>
<keyword evidence="2" id="KW-0328">Glycosyltransferase</keyword>
<evidence type="ECO:0000256" key="3">
    <source>
        <dbReference type="ARBA" id="ARBA00022679"/>
    </source>
</evidence>
<dbReference type="SUPFAM" id="SSF53756">
    <property type="entry name" value="UDP-Glycosyltransferase/glycogen phosphorylase"/>
    <property type="match status" value="1"/>
</dbReference>
<dbReference type="Proteomes" id="UP000007798">
    <property type="component" value="Unassembled WGS sequence"/>
</dbReference>